<feature type="signal peptide" evidence="1">
    <location>
        <begin position="1"/>
        <end position="22"/>
    </location>
</feature>
<evidence type="ECO:0000313" key="3">
    <source>
        <dbReference type="Proteomes" id="UP000706039"/>
    </source>
</evidence>
<keyword evidence="3" id="KW-1185">Reference proteome</keyword>
<comment type="caution">
    <text evidence="2">The sequence shown here is derived from an EMBL/GenBank/DDBJ whole genome shotgun (WGS) entry which is preliminary data.</text>
</comment>
<name>A0ABS7PVB2_9SPHN</name>
<accession>A0ABS7PVB2</accession>
<proteinExistence type="predicted"/>
<reference evidence="2 3" key="1">
    <citation type="submission" date="2021-08" db="EMBL/GenBank/DDBJ databases">
        <authorList>
            <person name="Tuo L."/>
        </authorList>
    </citation>
    <scope>NUCLEOTIDE SEQUENCE [LARGE SCALE GENOMIC DNA]</scope>
    <source>
        <strain evidence="2 3">JCM 31229</strain>
    </source>
</reference>
<feature type="chain" id="PRO_5046779413" description="DUF3617 family protein" evidence="1">
    <location>
        <begin position="23"/>
        <end position="185"/>
    </location>
</feature>
<evidence type="ECO:0008006" key="4">
    <source>
        <dbReference type="Google" id="ProtNLM"/>
    </source>
</evidence>
<evidence type="ECO:0000313" key="2">
    <source>
        <dbReference type="EMBL" id="MBY8825296.1"/>
    </source>
</evidence>
<protein>
    <recommendedName>
        <fullName evidence="4">DUF3617 family protein</fullName>
    </recommendedName>
</protein>
<sequence length="185" mass="19353">MKTRCILLIAAAGAVASTAIRAQPAPAGAAGRWVQSSSGKELVLAPRIKLQPNVGVSHGTNLGGTVGYGSMTRTTIVTEAVPMDVARSMTLAIQANGRFEWTIVRRHAEKPDCTLTTTQVKRGQVAQGNGKAVFTVEGGTESFASSCGRKGTSALAKATERYDMQLAGGRFVLSSGPSRWAFTRG</sequence>
<dbReference type="EMBL" id="JAINVV010000011">
    <property type="protein sequence ID" value="MBY8825296.1"/>
    <property type="molecule type" value="Genomic_DNA"/>
</dbReference>
<gene>
    <name evidence="2" type="ORF">K7G82_23535</name>
</gene>
<evidence type="ECO:0000256" key="1">
    <source>
        <dbReference type="SAM" id="SignalP"/>
    </source>
</evidence>
<dbReference type="Proteomes" id="UP000706039">
    <property type="component" value="Unassembled WGS sequence"/>
</dbReference>
<dbReference type="RefSeq" id="WP_222992388.1">
    <property type="nucleotide sequence ID" value="NZ_JAINVV010000011.1"/>
</dbReference>
<keyword evidence="1" id="KW-0732">Signal</keyword>
<organism evidence="2 3">
    <name type="scientific">Sphingomonas colocasiae</name>
    <dbReference type="NCBI Taxonomy" id="1848973"/>
    <lineage>
        <taxon>Bacteria</taxon>
        <taxon>Pseudomonadati</taxon>
        <taxon>Pseudomonadota</taxon>
        <taxon>Alphaproteobacteria</taxon>
        <taxon>Sphingomonadales</taxon>
        <taxon>Sphingomonadaceae</taxon>
        <taxon>Sphingomonas</taxon>
    </lineage>
</organism>